<dbReference type="EMBL" id="NIDE01000009">
    <property type="protein sequence ID" value="OWK39999.1"/>
    <property type="molecule type" value="Genomic_DNA"/>
</dbReference>
<gene>
    <name evidence="1" type="ORF">FRUB_05889</name>
</gene>
<accession>A0A225DS55</accession>
<name>A0A225DS55_9BACT</name>
<comment type="caution">
    <text evidence="1">The sequence shown here is derived from an EMBL/GenBank/DDBJ whole genome shotgun (WGS) entry which is preliminary data.</text>
</comment>
<keyword evidence="2" id="KW-1185">Reference proteome</keyword>
<reference evidence="2" key="1">
    <citation type="submission" date="2017-06" db="EMBL/GenBank/DDBJ databases">
        <title>Genome analysis of Fimbriiglobus ruber SP5, the first member of the order Planctomycetales with confirmed chitinolytic capability.</title>
        <authorList>
            <person name="Ravin N.V."/>
            <person name="Rakitin A.L."/>
            <person name="Ivanova A.A."/>
            <person name="Beletsky A.V."/>
            <person name="Kulichevskaya I.S."/>
            <person name="Mardanov A.V."/>
            <person name="Dedysh S.N."/>
        </authorList>
    </citation>
    <scope>NUCLEOTIDE SEQUENCE [LARGE SCALE GENOMIC DNA]</scope>
    <source>
        <strain evidence="2">SP5</strain>
    </source>
</reference>
<dbReference type="AlphaFoldDB" id="A0A225DS55"/>
<dbReference type="Proteomes" id="UP000214646">
    <property type="component" value="Unassembled WGS sequence"/>
</dbReference>
<protein>
    <submittedName>
        <fullName evidence="1">Uncharacterized protein</fullName>
    </submittedName>
</protein>
<evidence type="ECO:0000313" key="2">
    <source>
        <dbReference type="Proteomes" id="UP000214646"/>
    </source>
</evidence>
<organism evidence="1 2">
    <name type="scientific">Fimbriiglobus ruber</name>
    <dbReference type="NCBI Taxonomy" id="1908690"/>
    <lineage>
        <taxon>Bacteria</taxon>
        <taxon>Pseudomonadati</taxon>
        <taxon>Planctomycetota</taxon>
        <taxon>Planctomycetia</taxon>
        <taxon>Gemmatales</taxon>
        <taxon>Gemmataceae</taxon>
        <taxon>Fimbriiglobus</taxon>
    </lineage>
</organism>
<sequence length="46" mass="5238">MARTDPGYLEWMLGRRSWTTPTPSFRRALAGQPLDVPNPVNTRRPA</sequence>
<evidence type="ECO:0000313" key="1">
    <source>
        <dbReference type="EMBL" id="OWK39999.1"/>
    </source>
</evidence>
<proteinExistence type="predicted"/>